<dbReference type="PANTHER" id="PTHR45737:SF6">
    <property type="entry name" value="VON WILLEBRAND FACTOR A DOMAIN-CONTAINING PROTEIN 5A"/>
    <property type="match status" value="1"/>
</dbReference>
<dbReference type="PANTHER" id="PTHR45737">
    <property type="entry name" value="VON WILLEBRAND FACTOR A DOMAIN-CONTAINING PROTEIN 5A"/>
    <property type="match status" value="1"/>
</dbReference>
<dbReference type="InterPro" id="IPR036465">
    <property type="entry name" value="vWFA_dom_sf"/>
</dbReference>
<evidence type="ECO:0000259" key="2">
    <source>
        <dbReference type="PROSITE" id="PS51468"/>
    </source>
</evidence>
<sequence length="632" mass="67380">MTLFPPVPLRSGSVTVLIQGFVADMGCELLYRNDEQGPVEAVFVFPVDAEAAVYAFQARLGGNCIQAQLREKKLAQELYGDALEGAGGDVFSCSLGNLPPGRKWSMLHSCYTPHRWDGDDVTQGVPRVPQGELPYTLNLSATLQSPHGINRVLSNCPLTPLNYTAGNWTSAQVRAHPDAWGEVRGPHLSAPAGEMSGRGGRGLGGFMGLGVSESGVSGSGSLGAAPIPSQSGFLQGDLGSPALTVSLPHQRFVFTDGEVGNTQDIIAEVQRHRGAHRCFSFSIGEGASTALVKGIAQAAGGSAEFFTSQDCMQPKVLQSPKRALQLAVTGISLCWDLPPGMEAALLSRGPEVIFPGQWCLIYAQLHGQPELRERDTAVGGVTLQYHIQDQTYKEMLQLPLQPQDGDRLSIHRLAAKSLLLELEGAADTGLEGDRRRALETSLSSEVVCSLTAYVGVDMEQGQPVQGSLVRWGILLPGNPGGVRDPGTRCSRWRRLRAISLERAVEESLLLRLVSLQNADGSWDLDPRLAAMLPLLLSPHPAPQDLPPSVWATVLDVVWLHSRAAGQCDEWELLEVKAASSVRGRAGAAGSRAGSRVLTGETLPHGNPTAQPPPRPLAPRANSPNPASQGPYP</sequence>
<dbReference type="PROSITE" id="PS51468">
    <property type="entry name" value="VIT"/>
    <property type="match status" value="1"/>
</dbReference>
<proteinExistence type="predicted"/>
<dbReference type="OMA" id="CGSHESR"/>
<dbReference type="Ensembl" id="ENSCABT00000011174.1">
    <property type="protein sequence ID" value="ENSCABP00000010203.1"/>
    <property type="gene ID" value="ENSCABG00000007650.1"/>
</dbReference>
<accession>A0A8C0GL67</accession>
<evidence type="ECO:0000256" key="1">
    <source>
        <dbReference type="SAM" id="MobiDB-lite"/>
    </source>
</evidence>
<protein>
    <recommendedName>
        <fullName evidence="2">VIT domain-containing protein</fullName>
    </recommendedName>
</protein>
<dbReference type="InterPro" id="IPR013694">
    <property type="entry name" value="VIT"/>
</dbReference>
<reference evidence="3" key="1">
    <citation type="submission" date="2025-08" db="UniProtKB">
        <authorList>
            <consortium name="Ensembl"/>
        </authorList>
    </citation>
    <scope>IDENTIFICATION</scope>
</reference>
<name>A0A8C0GL67_CHEAB</name>
<feature type="compositionally biased region" description="Low complexity" evidence="1">
    <location>
        <begin position="617"/>
        <end position="632"/>
    </location>
</feature>
<feature type="region of interest" description="Disordered" evidence="1">
    <location>
        <begin position="583"/>
        <end position="632"/>
    </location>
</feature>
<dbReference type="Gene3D" id="3.40.50.410">
    <property type="entry name" value="von Willebrand factor, type A domain"/>
    <property type="match status" value="1"/>
</dbReference>
<evidence type="ECO:0000313" key="3">
    <source>
        <dbReference type="Ensembl" id="ENSCABP00000010203.1"/>
    </source>
</evidence>
<organism evidence="3 4">
    <name type="scientific">Chelonoidis abingdonii</name>
    <name type="common">Abingdon island giant tortoise</name>
    <name type="synonym">Testudo abingdonii</name>
    <dbReference type="NCBI Taxonomy" id="106734"/>
    <lineage>
        <taxon>Eukaryota</taxon>
        <taxon>Metazoa</taxon>
        <taxon>Chordata</taxon>
        <taxon>Craniata</taxon>
        <taxon>Vertebrata</taxon>
        <taxon>Euteleostomi</taxon>
        <taxon>Archelosauria</taxon>
        <taxon>Testudinata</taxon>
        <taxon>Testudines</taxon>
        <taxon>Cryptodira</taxon>
        <taxon>Durocryptodira</taxon>
        <taxon>Testudinoidea</taxon>
        <taxon>Testudinidae</taxon>
        <taxon>Chelonoidis</taxon>
    </lineage>
</organism>
<keyword evidence="4" id="KW-1185">Reference proteome</keyword>
<dbReference type="AlphaFoldDB" id="A0A8C0GL67"/>
<dbReference type="Proteomes" id="UP000694404">
    <property type="component" value="Unplaced"/>
</dbReference>
<feature type="domain" description="VIT" evidence="2">
    <location>
        <begin position="1"/>
        <end position="141"/>
    </location>
</feature>
<feature type="compositionally biased region" description="Low complexity" evidence="1">
    <location>
        <begin position="583"/>
        <end position="596"/>
    </location>
</feature>
<dbReference type="GeneTree" id="ENSGT00940000162662"/>
<reference evidence="3" key="2">
    <citation type="submission" date="2025-09" db="UniProtKB">
        <authorList>
            <consortium name="Ensembl"/>
        </authorList>
    </citation>
    <scope>IDENTIFICATION</scope>
</reference>
<dbReference type="SMART" id="SM00609">
    <property type="entry name" value="VIT"/>
    <property type="match status" value="1"/>
</dbReference>
<dbReference type="Pfam" id="PF08487">
    <property type="entry name" value="VIT"/>
    <property type="match status" value="1"/>
</dbReference>
<evidence type="ECO:0000313" key="4">
    <source>
        <dbReference type="Proteomes" id="UP000694404"/>
    </source>
</evidence>